<name>A0ABW3I457_9FLAO</name>
<dbReference type="PROSITE" id="PS51257">
    <property type="entry name" value="PROKAR_LIPOPROTEIN"/>
    <property type="match status" value="1"/>
</dbReference>
<feature type="chain" id="PRO_5046990694" description="Peptidase M43 pregnancy-associated plasma-A domain-containing protein" evidence="1">
    <location>
        <begin position="24"/>
        <end position="285"/>
    </location>
</feature>
<proteinExistence type="predicted"/>
<evidence type="ECO:0000313" key="2">
    <source>
        <dbReference type="EMBL" id="MFD0964664.1"/>
    </source>
</evidence>
<sequence length="285" mass="31792">MKNYFKIIGLLFLSLLLSCASCSKDDSSSQATPDNGDNNSNFTVVSSSDTNFPGFTKKVVVFGIPIYAVTAVDNNRLLHAANIMAQYLDNNEDGTIDNQLVLDKMIENNAYMVMWKNENDLNINPPNNALGQDLGNDETIPVWHTNGHTGQFDAALEEVWHIITHAGYSKAYPSIFGEQQGSSLSNAMDTARGGQFNNIPNTYPEGAWYTYDDTTCTYACQATEYFYWAMTSILGAQNNRLNEIQQEWKLNTSALVQSTDATIYNLLTDTQYKFPTVLPDGTYRQ</sequence>
<accession>A0ABW3I457</accession>
<evidence type="ECO:0000256" key="1">
    <source>
        <dbReference type="SAM" id="SignalP"/>
    </source>
</evidence>
<comment type="caution">
    <text evidence="2">The sequence shown here is derived from an EMBL/GenBank/DDBJ whole genome shotgun (WGS) entry which is preliminary data.</text>
</comment>
<gene>
    <name evidence="2" type="ORF">ACFQ1O_11670</name>
</gene>
<reference evidence="3" key="1">
    <citation type="journal article" date="2019" name="Int. J. Syst. Evol. Microbiol.">
        <title>The Global Catalogue of Microorganisms (GCM) 10K type strain sequencing project: providing services to taxonomists for standard genome sequencing and annotation.</title>
        <authorList>
            <consortium name="The Broad Institute Genomics Platform"/>
            <consortium name="The Broad Institute Genome Sequencing Center for Infectious Disease"/>
            <person name="Wu L."/>
            <person name="Ma J."/>
        </authorList>
    </citation>
    <scope>NUCLEOTIDE SEQUENCE [LARGE SCALE GENOMIC DNA]</scope>
    <source>
        <strain evidence="3">CCUG 62114</strain>
    </source>
</reference>
<keyword evidence="3" id="KW-1185">Reference proteome</keyword>
<dbReference type="RefSeq" id="WP_377716204.1">
    <property type="nucleotide sequence ID" value="NZ_JBHTJM010000009.1"/>
</dbReference>
<dbReference type="Proteomes" id="UP001596997">
    <property type="component" value="Unassembled WGS sequence"/>
</dbReference>
<keyword evidence="1" id="KW-0732">Signal</keyword>
<organism evidence="2 3">
    <name type="scientific">Pseudofulvibacter geojedonensis</name>
    <dbReference type="NCBI Taxonomy" id="1123758"/>
    <lineage>
        <taxon>Bacteria</taxon>
        <taxon>Pseudomonadati</taxon>
        <taxon>Bacteroidota</taxon>
        <taxon>Flavobacteriia</taxon>
        <taxon>Flavobacteriales</taxon>
        <taxon>Flavobacteriaceae</taxon>
        <taxon>Pseudofulvibacter</taxon>
    </lineage>
</organism>
<evidence type="ECO:0008006" key="4">
    <source>
        <dbReference type="Google" id="ProtNLM"/>
    </source>
</evidence>
<protein>
    <recommendedName>
        <fullName evidence="4">Peptidase M43 pregnancy-associated plasma-A domain-containing protein</fullName>
    </recommendedName>
</protein>
<evidence type="ECO:0000313" key="3">
    <source>
        <dbReference type="Proteomes" id="UP001596997"/>
    </source>
</evidence>
<dbReference type="EMBL" id="JBHTJM010000009">
    <property type="protein sequence ID" value="MFD0964664.1"/>
    <property type="molecule type" value="Genomic_DNA"/>
</dbReference>
<feature type="signal peptide" evidence="1">
    <location>
        <begin position="1"/>
        <end position="23"/>
    </location>
</feature>